<evidence type="ECO:0000256" key="1">
    <source>
        <dbReference type="SAM" id="SignalP"/>
    </source>
</evidence>
<reference evidence="3" key="1">
    <citation type="submission" date="2023-01" db="EMBL/GenBank/DDBJ databases">
        <title>Genome assembly of the deep-sea coral Lophelia pertusa.</title>
        <authorList>
            <person name="Herrera S."/>
            <person name="Cordes E."/>
        </authorList>
    </citation>
    <scope>NUCLEOTIDE SEQUENCE</scope>
    <source>
        <strain evidence="3">USNM1676648</strain>
        <tissue evidence="3">Polyp</tissue>
    </source>
</reference>
<dbReference type="PROSITE" id="PS50234">
    <property type="entry name" value="VWFA"/>
    <property type="match status" value="2"/>
</dbReference>
<dbReference type="Pfam" id="PF00092">
    <property type="entry name" value="VWA"/>
    <property type="match status" value="2"/>
</dbReference>
<evidence type="ECO:0000313" key="3">
    <source>
        <dbReference type="EMBL" id="KAJ7379728.1"/>
    </source>
</evidence>
<dbReference type="PANTHER" id="PTHR24020">
    <property type="entry name" value="COLLAGEN ALPHA"/>
    <property type="match status" value="1"/>
</dbReference>
<evidence type="ECO:0000259" key="2">
    <source>
        <dbReference type="PROSITE" id="PS50234"/>
    </source>
</evidence>
<gene>
    <name evidence="3" type="ORF">OS493_014134</name>
</gene>
<dbReference type="Gene3D" id="3.40.50.410">
    <property type="entry name" value="von Willebrand factor, type A domain"/>
    <property type="match status" value="2"/>
</dbReference>
<protein>
    <recommendedName>
        <fullName evidence="2">VWFA domain-containing protein</fullName>
    </recommendedName>
</protein>
<keyword evidence="1" id="KW-0732">Signal</keyword>
<dbReference type="InterPro" id="IPR036465">
    <property type="entry name" value="vWFA_dom_sf"/>
</dbReference>
<organism evidence="3 4">
    <name type="scientific">Desmophyllum pertusum</name>
    <dbReference type="NCBI Taxonomy" id="174260"/>
    <lineage>
        <taxon>Eukaryota</taxon>
        <taxon>Metazoa</taxon>
        <taxon>Cnidaria</taxon>
        <taxon>Anthozoa</taxon>
        <taxon>Hexacorallia</taxon>
        <taxon>Scleractinia</taxon>
        <taxon>Caryophylliina</taxon>
        <taxon>Caryophylliidae</taxon>
        <taxon>Desmophyllum</taxon>
    </lineage>
</organism>
<accession>A0A9W9ZDJ6</accession>
<dbReference type="EMBL" id="MU826356">
    <property type="protein sequence ID" value="KAJ7379728.1"/>
    <property type="molecule type" value="Genomic_DNA"/>
</dbReference>
<dbReference type="InterPro" id="IPR050525">
    <property type="entry name" value="ECM_Assembly_Org"/>
</dbReference>
<proteinExistence type="predicted"/>
<sequence>MTMLSALWLCTFAVYLATSQAASGCDDPPLDICIVIDKTRSVGADNYATMLESVRTLISKYNIGPDKTHISIVTYAGDAEVRASLDDARFQNQKGLNDLIDEMKADDKLGNPTRTDIALEVVNNVVFTVANGDRPDSRNVMIVFTDGDTYKRSSPYSDVIRPLEEKGVHRVAVGIGKKIKQEELEKIAGSPDRVVNAASFDELDEQLDRIRETTCSLPSCKDPPLDICIVIDKTKSLRASNYAAMLESVRTLISKYDVGPDKTHIAIVTFAGKATVRASLDEEKFQNQKGLNDLIDDMKANDKLARPTRPDLALEAVNEVFSVGNGDRPDSPNVMIFFTDGGKHKHSKPYSEVIPPLEEKGVHRVAVGVGRKINQEELENIAGSRDRIVKAASFDELDENLDRIRETTCRSSDGDGGES</sequence>
<feature type="chain" id="PRO_5040764391" description="VWFA domain-containing protein" evidence="1">
    <location>
        <begin position="22"/>
        <end position="419"/>
    </location>
</feature>
<feature type="domain" description="VWFA" evidence="2">
    <location>
        <begin position="31"/>
        <end position="210"/>
    </location>
</feature>
<feature type="domain" description="VWFA" evidence="2">
    <location>
        <begin position="226"/>
        <end position="404"/>
    </location>
</feature>
<dbReference type="SUPFAM" id="SSF53300">
    <property type="entry name" value="vWA-like"/>
    <property type="match status" value="2"/>
</dbReference>
<keyword evidence="4" id="KW-1185">Reference proteome</keyword>
<comment type="caution">
    <text evidence="3">The sequence shown here is derived from an EMBL/GenBank/DDBJ whole genome shotgun (WGS) entry which is preliminary data.</text>
</comment>
<dbReference type="PRINTS" id="PR00453">
    <property type="entry name" value="VWFADOMAIN"/>
</dbReference>
<dbReference type="SMART" id="SM00327">
    <property type="entry name" value="VWA"/>
    <property type="match status" value="2"/>
</dbReference>
<dbReference type="CDD" id="cd01450">
    <property type="entry name" value="vWFA_subfamily_ECM"/>
    <property type="match status" value="2"/>
</dbReference>
<dbReference type="PANTHER" id="PTHR24020:SF20">
    <property type="entry name" value="PH DOMAIN-CONTAINING PROTEIN"/>
    <property type="match status" value="1"/>
</dbReference>
<feature type="signal peptide" evidence="1">
    <location>
        <begin position="1"/>
        <end position="21"/>
    </location>
</feature>
<dbReference type="Proteomes" id="UP001163046">
    <property type="component" value="Unassembled WGS sequence"/>
</dbReference>
<dbReference type="InterPro" id="IPR002035">
    <property type="entry name" value="VWF_A"/>
</dbReference>
<name>A0A9W9ZDJ6_9CNID</name>
<evidence type="ECO:0000313" key="4">
    <source>
        <dbReference type="Proteomes" id="UP001163046"/>
    </source>
</evidence>
<dbReference type="OrthoDB" id="5973630at2759"/>
<dbReference type="AlphaFoldDB" id="A0A9W9ZDJ6"/>